<dbReference type="InterPro" id="IPR010987">
    <property type="entry name" value="Glutathione-S-Trfase_C-like"/>
</dbReference>
<dbReference type="InterPro" id="IPR036282">
    <property type="entry name" value="Glutathione-S-Trfase_C_sf"/>
</dbReference>
<dbReference type="SFLD" id="SFLDG00358">
    <property type="entry name" value="Main_(cytGST)"/>
    <property type="match status" value="1"/>
</dbReference>
<evidence type="ECO:0000313" key="5">
    <source>
        <dbReference type="Proteomes" id="UP000799538"/>
    </source>
</evidence>
<dbReference type="OrthoDB" id="422574at2759"/>
<dbReference type="SUPFAM" id="SSF47616">
    <property type="entry name" value="GST C-terminal domain-like"/>
    <property type="match status" value="1"/>
</dbReference>
<accession>A0A6A6G2R2</accession>
<dbReference type="Pfam" id="PF13417">
    <property type="entry name" value="GST_N_3"/>
    <property type="match status" value="1"/>
</dbReference>
<dbReference type="SUPFAM" id="SSF52833">
    <property type="entry name" value="Thioredoxin-like"/>
    <property type="match status" value="1"/>
</dbReference>
<evidence type="ECO:0000259" key="3">
    <source>
        <dbReference type="PROSITE" id="PS50405"/>
    </source>
</evidence>
<dbReference type="AlphaFoldDB" id="A0A6A6G2R2"/>
<dbReference type="InterPro" id="IPR040079">
    <property type="entry name" value="Glutathione_S-Trfase"/>
</dbReference>
<dbReference type="InterPro" id="IPR036249">
    <property type="entry name" value="Thioredoxin-like_sf"/>
</dbReference>
<keyword evidence="5" id="KW-1185">Reference proteome</keyword>
<reference evidence="5" key="1">
    <citation type="journal article" date="2020" name="Stud. Mycol.">
        <title>101 Dothideomycetes genomes: A test case for predicting lifestyles and emergence of pathogens.</title>
        <authorList>
            <person name="Haridas S."/>
            <person name="Albert R."/>
            <person name="Binder M."/>
            <person name="Bloem J."/>
            <person name="LaButti K."/>
            <person name="Salamov A."/>
            <person name="Andreopoulos B."/>
            <person name="Baker S."/>
            <person name="Barry K."/>
            <person name="Bills G."/>
            <person name="Bluhm B."/>
            <person name="Cannon C."/>
            <person name="Castanera R."/>
            <person name="Culley D."/>
            <person name="Daum C."/>
            <person name="Ezra D."/>
            <person name="Gonzalez J."/>
            <person name="Henrissat B."/>
            <person name="Kuo A."/>
            <person name="Liang C."/>
            <person name="Lipzen A."/>
            <person name="Lutzoni F."/>
            <person name="Magnuson J."/>
            <person name="Mondo S."/>
            <person name="Nolan M."/>
            <person name="Ohm R."/>
            <person name="Pangilinan J."/>
            <person name="Park H.-J."/>
            <person name="Ramirez L."/>
            <person name="Alfaro M."/>
            <person name="Sun H."/>
            <person name="Tritt A."/>
            <person name="Yoshinaga Y."/>
            <person name="Zwiers L.-H."/>
            <person name="Turgeon B."/>
            <person name="Goodwin S."/>
            <person name="Spatafora J."/>
            <person name="Crous P."/>
            <person name="Grigoriev I."/>
        </authorList>
    </citation>
    <scope>NUCLEOTIDE SEQUENCE [LARGE SCALE GENOMIC DNA]</scope>
    <source>
        <strain evidence="5">CECT 20119</strain>
    </source>
</reference>
<dbReference type="InterPro" id="IPR004046">
    <property type="entry name" value="GST_C"/>
</dbReference>
<protein>
    <submittedName>
        <fullName evidence="4">Glutathione S-transferase</fullName>
    </submittedName>
</protein>
<evidence type="ECO:0000256" key="1">
    <source>
        <dbReference type="ARBA" id="ARBA00007409"/>
    </source>
</evidence>
<dbReference type="PROSITE" id="PS50405">
    <property type="entry name" value="GST_CTER"/>
    <property type="match status" value="1"/>
</dbReference>
<dbReference type="PANTHER" id="PTHR44051">
    <property type="entry name" value="GLUTATHIONE S-TRANSFERASE-RELATED"/>
    <property type="match status" value="1"/>
</dbReference>
<dbReference type="Gene3D" id="1.20.1050.10">
    <property type="match status" value="1"/>
</dbReference>
<proteinExistence type="inferred from homology"/>
<dbReference type="InterPro" id="IPR004045">
    <property type="entry name" value="Glutathione_S-Trfase_N"/>
</dbReference>
<name>A0A6A6G2R2_9PEZI</name>
<evidence type="ECO:0000313" key="4">
    <source>
        <dbReference type="EMBL" id="KAF2220035.1"/>
    </source>
</evidence>
<evidence type="ECO:0000259" key="2">
    <source>
        <dbReference type="PROSITE" id="PS50404"/>
    </source>
</evidence>
<gene>
    <name evidence="4" type="ORF">BDZ85DRAFT_242651</name>
</gene>
<dbReference type="Gene3D" id="3.40.30.10">
    <property type="entry name" value="Glutaredoxin"/>
    <property type="match status" value="1"/>
</dbReference>
<dbReference type="EMBL" id="ML992514">
    <property type="protein sequence ID" value="KAF2220035.1"/>
    <property type="molecule type" value="Genomic_DNA"/>
</dbReference>
<dbReference type="Pfam" id="PF00043">
    <property type="entry name" value="GST_C"/>
    <property type="match status" value="1"/>
</dbReference>
<feature type="domain" description="GST N-terminal" evidence="2">
    <location>
        <begin position="47"/>
        <end position="131"/>
    </location>
</feature>
<dbReference type="GO" id="GO:0016740">
    <property type="term" value="F:transferase activity"/>
    <property type="evidence" value="ECO:0007669"/>
    <property type="project" value="UniProtKB-KW"/>
</dbReference>
<keyword evidence="4" id="KW-0808">Transferase</keyword>
<dbReference type="PROSITE" id="PS50404">
    <property type="entry name" value="GST_NTER"/>
    <property type="match status" value="1"/>
</dbReference>
<comment type="similarity">
    <text evidence="1">Belongs to the GST superfamily.</text>
</comment>
<dbReference type="Proteomes" id="UP000799538">
    <property type="component" value="Unassembled WGS sequence"/>
</dbReference>
<feature type="domain" description="GST C-terminal" evidence="3">
    <location>
        <begin position="137"/>
        <end position="275"/>
    </location>
</feature>
<sequence>MLLYPILSRLSFSSSPTQICNRRCDYHTASQAIPLPRCRRKTDSVLPFTDTSEGQISPNPWKVVIFLYQLDLPFEMIVLDRTDPDVRKKDPVVTISPNGRMPIFEDPNTGVKLWESGAIIEYLLDVYDKENTLTYSTVPEKYEQNCWKHFQMSGQGPYYGQSTWFSFLHHEKLPSAQKRYEDEIHRVLGVIDGHLERTGRQWLVGDNMCFADLMFVPWNTLLSMVMFGPQFEVEWKEKFPKCYEWHQRLLQVESVMKAQEYAQEAAKSMGEYKKV</sequence>
<dbReference type="SFLD" id="SFLDS00019">
    <property type="entry name" value="Glutathione_Transferase_(cytos"/>
    <property type="match status" value="1"/>
</dbReference>
<organism evidence="4 5">
    <name type="scientific">Elsinoe ampelina</name>
    <dbReference type="NCBI Taxonomy" id="302913"/>
    <lineage>
        <taxon>Eukaryota</taxon>
        <taxon>Fungi</taxon>
        <taxon>Dikarya</taxon>
        <taxon>Ascomycota</taxon>
        <taxon>Pezizomycotina</taxon>
        <taxon>Dothideomycetes</taxon>
        <taxon>Dothideomycetidae</taxon>
        <taxon>Myriangiales</taxon>
        <taxon>Elsinoaceae</taxon>
        <taxon>Elsinoe</taxon>
    </lineage>
</organism>
<dbReference type="PANTHER" id="PTHR44051:SF3">
    <property type="entry name" value="TRANSCRIPTIONAL REGULATOR URE2"/>
    <property type="match status" value="1"/>
</dbReference>